<accession>A0AA35WMN9</accession>
<gene>
    <name evidence="1" type="ORF">GBAR_LOCUS11768</name>
</gene>
<feature type="non-terminal residue" evidence="1">
    <location>
        <position position="98"/>
    </location>
</feature>
<protein>
    <submittedName>
        <fullName evidence="1">Uncharacterized protein</fullName>
    </submittedName>
</protein>
<dbReference type="EMBL" id="CASHTH010001764">
    <property type="protein sequence ID" value="CAI8019587.1"/>
    <property type="molecule type" value="Genomic_DNA"/>
</dbReference>
<keyword evidence="2" id="KW-1185">Reference proteome</keyword>
<reference evidence="1" key="1">
    <citation type="submission" date="2023-03" db="EMBL/GenBank/DDBJ databases">
        <authorList>
            <person name="Steffen K."/>
            <person name="Cardenas P."/>
        </authorList>
    </citation>
    <scope>NUCLEOTIDE SEQUENCE</scope>
</reference>
<proteinExistence type="predicted"/>
<dbReference type="Proteomes" id="UP001174909">
    <property type="component" value="Unassembled WGS sequence"/>
</dbReference>
<comment type="caution">
    <text evidence="1">The sequence shown here is derived from an EMBL/GenBank/DDBJ whole genome shotgun (WGS) entry which is preliminary data.</text>
</comment>
<dbReference type="AlphaFoldDB" id="A0AA35WMN9"/>
<sequence>VTSELLLDPVQTSCCWENLSRAVSQQHQAAGKPCRFCNKAPLVVVEDADLKRRVEQLKKHHAEKMEEGQLLRVVSSIRGGKNSNHCTSFDSVKITLQI</sequence>
<evidence type="ECO:0000313" key="1">
    <source>
        <dbReference type="EMBL" id="CAI8019587.1"/>
    </source>
</evidence>
<organism evidence="1 2">
    <name type="scientific">Geodia barretti</name>
    <name type="common">Barrett's horny sponge</name>
    <dbReference type="NCBI Taxonomy" id="519541"/>
    <lineage>
        <taxon>Eukaryota</taxon>
        <taxon>Metazoa</taxon>
        <taxon>Porifera</taxon>
        <taxon>Demospongiae</taxon>
        <taxon>Heteroscleromorpha</taxon>
        <taxon>Tetractinellida</taxon>
        <taxon>Astrophorina</taxon>
        <taxon>Geodiidae</taxon>
        <taxon>Geodia</taxon>
    </lineage>
</organism>
<name>A0AA35WMN9_GEOBA</name>
<evidence type="ECO:0000313" key="2">
    <source>
        <dbReference type="Proteomes" id="UP001174909"/>
    </source>
</evidence>